<dbReference type="SUPFAM" id="SSF51391">
    <property type="entry name" value="Thiamin phosphate synthase"/>
    <property type="match status" value="1"/>
</dbReference>
<proteinExistence type="predicted"/>
<dbReference type="EMBL" id="MFGX01000082">
    <property type="protein sequence ID" value="OGF54418.1"/>
    <property type="molecule type" value="Genomic_DNA"/>
</dbReference>
<dbReference type="Gene3D" id="3.20.20.70">
    <property type="entry name" value="Aldolase class I"/>
    <property type="match status" value="1"/>
</dbReference>
<reference evidence="1 2" key="1">
    <citation type="journal article" date="2016" name="Nat. Commun.">
        <title>Thousands of microbial genomes shed light on interconnected biogeochemical processes in an aquifer system.</title>
        <authorList>
            <person name="Anantharaman K."/>
            <person name="Brown C.T."/>
            <person name="Hug L.A."/>
            <person name="Sharon I."/>
            <person name="Castelle C.J."/>
            <person name="Probst A.J."/>
            <person name="Thomas B.C."/>
            <person name="Singh A."/>
            <person name="Wilkins M.J."/>
            <person name="Karaoz U."/>
            <person name="Brodie E.L."/>
            <person name="Williams K.H."/>
            <person name="Hubbard S.S."/>
            <person name="Banfield J.F."/>
        </authorList>
    </citation>
    <scope>NUCLEOTIDE SEQUENCE [LARGE SCALE GENOMIC DNA]</scope>
    <source>
        <strain evidence="2">RBG_16_55_9</strain>
    </source>
</reference>
<dbReference type="AlphaFoldDB" id="A0A1F5UTD6"/>
<evidence type="ECO:0000313" key="1">
    <source>
        <dbReference type="EMBL" id="OGF54418.1"/>
    </source>
</evidence>
<gene>
    <name evidence="1" type="ORF">A2Z21_00340</name>
</gene>
<protein>
    <submittedName>
        <fullName evidence="1">Uncharacterized protein</fullName>
    </submittedName>
</protein>
<dbReference type="STRING" id="1817864.A2Z21_00340"/>
<organism evidence="1 2">
    <name type="scientific">Fraserbacteria sp. (strain RBG_16_55_9)</name>
    <dbReference type="NCBI Taxonomy" id="1817864"/>
    <lineage>
        <taxon>Bacteria</taxon>
        <taxon>Candidatus Fraseribacteriota</taxon>
    </lineage>
</organism>
<name>A0A1F5UTD6_FRAXR</name>
<dbReference type="InterPro" id="IPR013785">
    <property type="entry name" value="Aldolase_TIM"/>
</dbReference>
<dbReference type="Proteomes" id="UP000179157">
    <property type="component" value="Unassembled WGS sequence"/>
</dbReference>
<sequence>MSKFIFMLTHHDVTVEDALEVFHQVKDAGLECLGCKNIGLPEKELQELVSSARAVGMTTFMELVSYEKHETINSLMTAARLKVDYLIGGMPFFTDMVMKLIREKEFKTKYLPYVGGIVGHPCVLKGSIDYIVRDAERAMELGVAGINLLAYRHREEDPHELLREYIQSIRIPTVVAGDINSLERIREVTELGYWAFTIGGAVLEKKFVPDGSLRDQVTAVLDEARKATLVSRDPR</sequence>
<dbReference type="InterPro" id="IPR036206">
    <property type="entry name" value="ThiamineP_synth_sf"/>
</dbReference>
<comment type="caution">
    <text evidence="1">The sequence shown here is derived from an EMBL/GenBank/DDBJ whole genome shotgun (WGS) entry which is preliminary data.</text>
</comment>
<accession>A0A1F5UTD6</accession>
<evidence type="ECO:0000313" key="2">
    <source>
        <dbReference type="Proteomes" id="UP000179157"/>
    </source>
</evidence>